<proteinExistence type="predicted"/>
<keyword evidence="2" id="KW-1185">Reference proteome</keyword>
<dbReference type="Proteomes" id="UP001472677">
    <property type="component" value="Unassembled WGS sequence"/>
</dbReference>
<gene>
    <name evidence="1" type="ORF">V6N12_024217</name>
</gene>
<evidence type="ECO:0000313" key="1">
    <source>
        <dbReference type="EMBL" id="KAK8589826.1"/>
    </source>
</evidence>
<sequence>MDDSNEEEETEDNDYYLTKELADAKEQNGKAGKKFPEHVEFLTSEHIPRRCHSSLAPPIAMTLYPQF</sequence>
<evidence type="ECO:0000313" key="2">
    <source>
        <dbReference type="Proteomes" id="UP001472677"/>
    </source>
</evidence>
<protein>
    <submittedName>
        <fullName evidence="1">Uncharacterized protein</fullName>
    </submittedName>
</protein>
<name>A0ABR2FZX2_9ROSI</name>
<accession>A0ABR2FZX2</accession>
<reference evidence="1 2" key="1">
    <citation type="journal article" date="2024" name="G3 (Bethesda)">
        <title>Genome assembly of Hibiscus sabdariffa L. provides insights into metabolisms of medicinal natural products.</title>
        <authorList>
            <person name="Kim T."/>
        </authorList>
    </citation>
    <scope>NUCLEOTIDE SEQUENCE [LARGE SCALE GENOMIC DNA]</scope>
    <source>
        <strain evidence="1">TK-2024</strain>
        <tissue evidence="1">Old leaves</tissue>
    </source>
</reference>
<comment type="caution">
    <text evidence="1">The sequence shown here is derived from an EMBL/GenBank/DDBJ whole genome shotgun (WGS) entry which is preliminary data.</text>
</comment>
<dbReference type="EMBL" id="JBBPBM010000004">
    <property type="protein sequence ID" value="KAK8589826.1"/>
    <property type="molecule type" value="Genomic_DNA"/>
</dbReference>
<organism evidence="1 2">
    <name type="scientific">Hibiscus sabdariffa</name>
    <name type="common">roselle</name>
    <dbReference type="NCBI Taxonomy" id="183260"/>
    <lineage>
        <taxon>Eukaryota</taxon>
        <taxon>Viridiplantae</taxon>
        <taxon>Streptophyta</taxon>
        <taxon>Embryophyta</taxon>
        <taxon>Tracheophyta</taxon>
        <taxon>Spermatophyta</taxon>
        <taxon>Magnoliopsida</taxon>
        <taxon>eudicotyledons</taxon>
        <taxon>Gunneridae</taxon>
        <taxon>Pentapetalae</taxon>
        <taxon>rosids</taxon>
        <taxon>malvids</taxon>
        <taxon>Malvales</taxon>
        <taxon>Malvaceae</taxon>
        <taxon>Malvoideae</taxon>
        <taxon>Hibiscus</taxon>
    </lineage>
</organism>